<organism evidence="5 6">
    <name type="scientific">Demequina mangrovi</name>
    <dbReference type="NCBI Taxonomy" id="1043493"/>
    <lineage>
        <taxon>Bacteria</taxon>
        <taxon>Bacillati</taxon>
        <taxon>Actinomycetota</taxon>
        <taxon>Actinomycetes</taxon>
        <taxon>Micrococcales</taxon>
        <taxon>Demequinaceae</taxon>
        <taxon>Demequina</taxon>
    </lineage>
</organism>
<dbReference type="InterPro" id="IPR020946">
    <property type="entry name" value="Flavin_mOase-like"/>
</dbReference>
<dbReference type="GO" id="GO:0004499">
    <property type="term" value="F:N,N-dimethylaniline monooxygenase activity"/>
    <property type="evidence" value="ECO:0007669"/>
    <property type="project" value="InterPro"/>
</dbReference>
<dbReference type="InterPro" id="IPR050982">
    <property type="entry name" value="Auxin_biosynth/cation_transpt"/>
</dbReference>
<dbReference type="PANTHER" id="PTHR43539">
    <property type="entry name" value="FLAVIN-BINDING MONOOXYGENASE-LIKE PROTEIN (AFU_ORTHOLOGUE AFUA_4G09220)"/>
    <property type="match status" value="1"/>
</dbReference>
<keyword evidence="3" id="KW-0274">FAD</keyword>
<dbReference type="Gene3D" id="3.50.50.60">
    <property type="entry name" value="FAD/NAD(P)-binding domain"/>
    <property type="match status" value="1"/>
</dbReference>
<dbReference type="EMBL" id="FNZI01000001">
    <property type="protein sequence ID" value="SEI81720.1"/>
    <property type="molecule type" value="Genomic_DNA"/>
</dbReference>
<dbReference type="GO" id="GO:0050661">
    <property type="term" value="F:NADP binding"/>
    <property type="evidence" value="ECO:0007669"/>
    <property type="project" value="InterPro"/>
</dbReference>
<dbReference type="PIRSF" id="PIRSF000332">
    <property type="entry name" value="FMO"/>
    <property type="match status" value="1"/>
</dbReference>
<evidence type="ECO:0000256" key="2">
    <source>
        <dbReference type="ARBA" id="ARBA00022630"/>
    </source>
</evidence>
<keyword evidence="4" id="KW-0560">Oxidoreductase</keyword>
<dbReference type="Proteomes" id="UP000183315">
    <property type="component" value="Unassembled WGS sequence"/>
</dbReference>
<comment type="similarity">
    <text evidence="1">Belongs to the FAD-binding monooxygenase family.</text>
</comment>
<evidence type="ECO:0000256" key="4">
    <source>
        <dbReference type="ARBA" id="ARBA00023002"/>
    </source>
</evidence>
<protein>
    <submittedName>
        <fullName evidence="5">Predicted flavoprotein CzcO associated with the cation diffusion facilitator CzcD</fullName>
    </submittedName>
</protein>
<dbReference type="PANTHER" id="PTHR43539:SF78">
    <property type="entry name" value="FLAVIN-CONTAINING MONOOXYGENASE"/>
    <property type="match status" value="1"/>
</dbReference>
<dbReference type="eggNOG" id="COG2072">
    <property type="taxonomic scope" value="Bacteria"/>
</dbReference>
<gene>
    <name evidence="5" type="ORF">SAMN05421637_0090</name>
</gene>
<sequence length="426" mass="46762">MRDTAIIGAGPAGLAAAHALKQRGLPYTHLERNAGVGGLWDIDAPGSPMYESAHFISSKTLSAFPGFPMPDDYPDYPSHRQILAYLRGFAEANQLIDGIELGTAVERVERIPDGYRVTRADGRATDHAQVIVASGVQWIPQIIDIPGDYSGEIRHTVTYRSAAELEGRRVLIVGGGNSGADIACDAARSADRAAISLRRGYHFIPKHVFGMPSDVFSTRGPTMPIWLEQRVFGALLRLINGDVTRLGLPRPDHKVFETHPLMNSQLLHHLGQGDITARPGIAATEGTTVTFTDGSTEDVDLILLATGYRHEVPYARELLGEGPHPDLYLTAFARHPGLYGLGFVETNGAAYVVMAQLAAMIAQHIEDRTARPDSWDEFERIIATDEPDLSRGIRFIDSPRHTGYVEMTAITRYLHRTARRMSWSLP</sequence>
<keyword evidence="6" id="KW-1185">Reference proteome</keyword>
<evidence type="ECO:0000256" key="3">
    <source>
        <dbReference type="ARBA" id="ARBA00022827"/>
    </source>
</evidence>
<evidence type="ECO:0000313" key="6">
    <source>
        <dbReference type="Proteomes" id="UP000183315"/>
    </source>
</evidence>
<dbReference type="AlphaFoldDB" id="A0A1H6TZU0"/>
<dbReference type="SUPFAM" id="SSF51905">
    <property type="entry name" value="FAD/NAD(P)-binding domain"/>
    <property type="match status" value="2"/>
</dbReference>
<evidence type="ECO:0000313" key="5">
    <source>
        <dbReference type="EMBL" id="SEI81720.1"/>
    </source>
</evidence>
<keyword evidence="2" id="KW-0285">Flavoprotein</keyword>
<accession>A0A1H6TZU0</accession>
<dbReference type="InterPro" id="IPR000960">
    <property type="entry name" value="Flavin_mOase"/>
</dbReference>
<proteinExistence type="inferred from homology"/>
<dbReference type="InterPro" id="IPR036188">
    <property type="entry name" value="FAD/NAD-bd_sf"/>
</dbReference>
<evidence type="ECO:0000256" key="1">
    <source>
        <dbReference type="ARBA" id="ARBA00010139"/>
    </source>
</evidence>
<dbReference type="GO" id="GO:0050660">
    <property type="term" value="F:flavin adenine dinucleotide binding"/>
    <property type="evidence" value="ECO:0007669"/>
    <property type="project" value="InterPro"/>
</dbReference>
<dbReference type="Pfam" id="PF00743">
    <property type="entry name" value="FMO-like"/>
    <property type="match status" value="1"/>
</dbReference>
<dbReference type="STRING" id="1043493.SAMN05421637_0090"/>
<name>A0A1H6TZU0_9MICO</name>
<reference evidence="6" key="1">
    <citation type="submission" date="2016-10" db="EMBL/GenBank/DDBJ databases">
        <authorList>
            <person name="Varghese N."/>
        </authorList>
    </citation>
    <scope>NUCLEOTIDE SEQUENCE [LARGE SCALE GENOMIC DNA]</scope>
    <source>
        <strain evidence="6">DSM 24868</strain>
    </source>
</reference>
<dbReference type="RefSeq" id="WP_174435451.1">
    <property type="nucleotide sequence ID" value="NZ_BBLU01000001.1"/>
</dbReference>
<dbReference type="PRINTS" id="PR00370">
    <property type="entry name" value="FMOXYGENASE"/>
</dbReference>